<feature type="compositionally biased region" description="Polar residues" evidence="1">
    <location>
        <begin position="344"/>
        <end position="354"/>
    </location>
</feature>
<feature type="transmembrane region" description="Helical" evidence="2">
    <location>
        <begin position="62"/>
        <end position="84"/>
    </location>
</feature>
<feature type="transmembrane region" description="Helical" evidence="2">
    <location>
        <begin position="20"/>
        <end position="41"/>
    </location>
</feature>
<dbReference type="Proteomes" id="UP000766486">
    <property type="component" value="Unassembled WGS sequence"/>
</dbReference>
<feature type="transmembrane region" description="Helical" evidence="2">
    <location>
        <begin position="170"/>
        <end position="188"/>
    </location>
</feature>
<keyword evidence="2" id="KW-0812">Transmembrane</keyword>
<dbReference type="PANTHER" id="PTHR35179">
    <property type="entry name" value="PROTEIN CBG02620"/>
    <property type="match status" value="1"/>
</dbReference>
<feature type="compositionally biased region" description="Polar residues" evidence="1">
    <location>
        <begin position="266"/>
        <end position="294"/>
    </location>
</feature>
<evidence type="ECO:0000313" key="4">
    <source>
        <dbReference type="Proteomes" id="UP000766486"/>
    </source>
</evidence>
<feature type="region of interest" description="Disordered" evidence="1">
    <location>
        <begin position="266"/>
        <end position="374"/>
    </location>
</feature>
<dbReference type="EMBL" id="CABFNS010000851">
    <property type="protein sequence ID" value="VUC32408.1"/>
    <property type="molecule type" value="Genomic_DNA"/>
</dbReference>
<accession>A0ABY6UR03</accession>
<reference evidence="3 4" key="1">
    <citation type="submission" date="2019-06" db="EMBL/GenBank/DDBJ databases">
        <authorList>
            <person name="Broberg M."/>
        </authorList>
    </citation>
    <scope>NUCLEOTIDE SEQUENCE [LARGE SCALE GENOMIC DNA]</scope>
</reference>
<gene>
    <name evidence="3" type="ORF">CLO192961_LOCUS328651</name>
</gene>
<protein>
    <recommendedName>
        <fullName evidence="5">Transmembrane protein</fullName>
    </recommendedName>
</protein>
<feature type="transmembrane region" description="Helical" evidence="2">
    <location>
        <begin position="132"/>
        <end position="150"/>
    </location>
</feature>
<keyword evidence="2" id="KW-1133">Transmembrane helix</keyword>
<comment type="caution">
    <text evidence="3">The sequence shown here is derived from an EMBL/GenBank/DDBJ whole genome shotgun (WGS) entry which is preliminary data.</text>
</comment>
<feature type="transmembrane region" description="Helical" evidence="2">
    <location>
        <begin position="208"/>
        <end position="227"/>
    </location>
</feature>
<dbReference type="PANTHER" id="PTHR35179:SF1">
    <property type="entry name" value="INTEGRAL MEMBRANE PROTEIN"/>
    <property type="match status" value="1"/>
</dbReference>
<keyword evidence="4" id="KW-1185">Reference proteome</keyword>
<organism evidence="3 4">
    <name type="scientific">Bionectria ochroleuca</name>
    <name type="common">Gliocladium roseum</name>
    <dbReference type="NCBI Taxonomy" id="29856"/>
    <lineage>
        <taxon>Eukaryota</taxon>
        <taxon>Fungi</taxon>
        <taxon>Dikarya</taxon>
        <taxon>Ascomycota</taxon>
        <taxon>Pezizomycotina</taxon>
        <taxon>Sordariomycetes</taxon>
        <taxon>Hypocreomycetidae</taxon>
        <taxon>Hypocreales</taxon>
        <taxon>Bionectriaceae</taxon>
        <taxon>Clonostachys</taxon>
    </lineage>
</organism>
<feature type="transmembrane region" description="Helical" evidence="2">
    <location>
        <begin position="90"/>
        <end position="112"/>
    </location>
</feature>
<keyword evidence="2" id="KW-0472">Membrane</keyword>
<evidence type="ECO:0000256" key="1">
    <source>
        <dbReference type="SAM" id="MobiDB-lite"/>
    </source>
</evidence>
<sequence>MITLIPDRYRAEVVTSSDLVIAGVAWGFTLGIGWLTTWTAIRQTANAYRRRGWSMLSNAYVWMIWAEIAVCLGFGIICFMFILGVIPPSFAFFFCILTLWALQVQFLLQIIVNRCGILLTDKRLQWRVKWGVAGLITAINISVYCIWIPARLQISDEYVHINEIWDRCEKVIYLVVDAALNIFFIRIVKQNLVENGLHKYNNLVRFNMFIIGFSLAMDVLIVAMMSLKNTFVYMQFHPLAYIVKLNIEMSMATLIAKIARNSENVQGSSGYNQHSRSQGLRTQSNGETLVTSRANMDPKSWPTVTTTIEMNTMERGKQPPASPNGFNNDTDMLIDQGAPYSVRVNAQYSNQGGTKTKRGTDSLSSEGTNESETV</sequence>
<evidence type="ECO:0008006" key="5">
    <source>
        <dbReference type="Google" id="ProtNLM"/>
    </source>
</evidence>
<evidence type="ECO:0000313" key="3">
    <source>
        <dbReference type="EMBL" id="VUC32408.1"/>
    </source>
</evidence>
<feature type="compositionally biased region" description="Polar residues" evidence="1">
    <location>
        <begin position="361"/>
        <end position="374"/>
    </location>
</feature>
<evidence type="ECO:0000256" key="2">
    <source>
        <dbReference type="SAM" id="Phobius"/>
    </source>
</evidence>
<name>A0ABY6UR03_BIOOC</name>
<proteinExistence type="predicted"/>